<accession>A0ABU9YB70</accession>
<dbReference type="Gene3D" id="3.40.50.300">
    <property type="entry name" value="P-loop containing nucleotide triphosphate hydrolases"/>
    <property type="match status" value="1"/>
</dbReference>
<dbReference type="RefSeq" id="WP_345840566.1">
    <property type="nucleotide sequence ID" value="NZ_JBDIME010000037.1"/>
</dbReference>
<dbReference type="Proteomes" id="UP001419910">
    <property type="component" value="Unassembled WGS sequence"/>
</dbReference>
<dbReference type="InterPro" id="IPR027417">
    <property type="entry name" value="P-loop_NTPase"/>
</dbReference>
<gene>
    <name evidence="1" type="ORF">ABC974_25645</name>
</gene>
<keyword evidence="2" id="KW-1185">Reference proteome</keyword>
<dbReference type="EMBL" id="JBDIME010000037">
    <property type="protein sequence ID" value="MEN2793034.1"/>
    <property type="molecule type" value="Genomic_DNA"/>
</dbReference>
<name>A0ABU9YB70_9SPHN</name>
<protein>
    <submittedName>
        <fullName evidence="1">Kinase</fullName>
    </submittedName>
</protein>
<evidence type="ECO:0000313" key="2">
    <source>
        <dbReference type="Proteomes" id="UP001419910"/>
    </source>
</evidence>
<dbReference type="SUPFAM" id="SSF52540">
    <property type="entry name" value="P-loop containing nucleoside triphosphate hydrolases"/>
    <property type="match status" value="1"/>
</dbReference>
<reference evidence="1 2" key="1">
    <citation type="submission" date="2024-05" db="EMBL/GenBank/DDBJ databases">
        <authorList>
            <person name="Liu Q."/>
            <person name="Xin Y.-H."/>
        </authorList>
    </citation>
    <scope>NUCLEOTIDE SEQUENCE [LARGE SCALE GENOMIC DNA]</scope>
    <source>
        <strain evidence="1 2">CGMCC 1.10181</strain>
    </source>
</reference>
<organism evidence="1 2">
    <name type="scientific">Sphingomonas oligophenolica</name>
    <dbReference type="NCBI Taxonomy" id="301154"/>
    <lineage>
        <taxon>Bacteria</taxon>
        <taxon>Pseudomonadati</taxon>
        <taxon>Pseudomonadota</taxon>
        <taxon>Alphaproteobacteria</taxon>
        <taxon>Sphingomonadales</taxon>
        <taxon>Sphingomonadaceae</taxon>
        <taxon>Sphingomonas</taxon>
    </lineage>
</organism>
<keyword evidence="1" id="KW-0418">Kinase</keyword>
<sequence>MNSDELTANIDAFMVTEALPTSFRAAIEHIYAPLADRIAAHVRQGSGPRVVGLCGPQGSGKSTGAEAIRLLLQAVGLRVAILSLDDLYLTRAERTRLASTTHPLLATRGPPGSHDLALGNELMDRLLTGPSTALPSFDKATDDRRSLEQGKVIDGRADIVLFEGWCVGARPELPEALAEPINDLERDLDPDGIWRGFVNAELARYQSLFSRIDFLIFLKPPGFEVVAGWRREQEAKLRDRSREERHDLRVMTDDEVTRFVQYYERLTRHIIREMPDRADAVVELGTERDLRRLVFAQVRSAL</sequence>
<keyword evidence="1" id="KW-0808">Transferase</keyword>
<proteinExistence type="predicted"/>
<dbReference type="GO" id="GO:0016301">
    <property type="term" value="F:kinase activity"/>
    <property type="evidence" value="ECO:0007669"/>
    <property type="project" value="UniProtKB-KW"/>
</dbReference>
<dbReference type="PANTHER" id="PTHR10285">
    <property type="entry name" value="URIDINE KINASE"/>
    <property type="match status" value="1"/>
</dbReference>
<evidence type="ECO:0000313" key="1">
    <source>
        <dbReference type="EMBL" id="MEN2793034.1"/>
    </source>
</evidence>
<comment type="caution">
    <text evidence="1">The sequence shown here is derived from an EMBL/GenBank/DDBJ whole genome shotgun (WGS) entry which is preliminary data.</text>
</comment>